<dbReference type="Pfam" id="PF00646">
    <property type="entry name" value="F-box"/>
    <property type="match status" value="1"/>
</dbReference>
<dbReference type="OrthoDB" id="1107553at2759"/>
<dbReference type="InterPro" id="IPR036047">
    <property type="entry name" value="F-box-like_dom_sf"/>
</dbReference>
<dbReference type="InterPro" id="IPR012885">
    <property type="entry name" value="F-box_Sdz-33"/>
</dbReference>
<dbReference type="PANTHER" id="PTHR22899:SF0">
    <property type="entry name" value="F-BOX ASSOCIATED DOMAIN-CONTAINING PROTEIN-RELATED"/>
    <property type="match status" value="1"/>
</dbReference>
<dbReference type="InterPro" id="IPR001810">
    <property type="entry name" value="F-box_dom"/>
</dbReference>
<dbReference type="PROSITE" id="PS50181">
    <property type="entry name" value="FBOX"/>
    <property type="match status" value="1"/>
</dbReference>
<dbReference type="PANTHER" id="PTHR22899">
    <property type="entry name" value="CYCLIN-RELATED F-BOX FAMILY"/>
    <property type="match status" value="1"/>
</dbReference>
<dbReference type="EMBL" id="PDUG01000003">
    <property type="protein sequence ID" value="PIC39396.1"/>
    <property type="molecule type" value="Genomic_DNA"/>
</dbReference>
<evidence type="ECO:0000313" key="2">
    <source>
        <dbReference type="EMBL" id="PIC39396.1"/>
    </source>
</evidence>
<accession>A0A2G5UJI5</accession>
<feature type="domain" description="F-box" evidence="1">
    <location>
        <begin position="5"/>
        <end position="52"/>
    </location>
</feature>
<keyword evidence="3" id="KW-1185">Reference proteome</keyword>
<dbReference type="InterPro" id="IPR053222">
    <property type="entry name" value="Zygotic_Embryogenesis-Asso"/>
</dbReference>
<evidence type="ECO:0000313" key="3">
    <source>
        <dbReference type="Proteomes" id="UP000230233"/>
    </source>
</evidence>
<reference evidence="3" key="1">
    <citation type="submission" date="2017-10" db="EMBL/GenBank/DDBJ databases">
        <title>Rapid genome shrinkage in a self-fertile nematode reveals novel sperm competition proteins.</title>
        <authorList>
            <person name="Yin D."/>
            <person name="Schwarz E.M."/>
            <person name="Thomas C.G."/>
            <person name="Felde R.L."/>
            <person name="Korf I.F."/>
            <person name="Cutter A.D."/>
            <person name="Schartner C.M."/>
            <person name="Ralston E.J."/>
            <person name="Meyer B.J."/>
            <person name="Haag E.S."/>
        </authorList>
    </citation>
    <scope>NUCLEOTIDE SEQUENCE [LARGE SCALE GENOMIC DNA]</scope>
    <source>
        <strain evidence="3">JU1422</strain>
    </source>
</reference>
<sequence>MANPRFPFRRLPDDLCLKVLETLDYYEMTAFSFVSKKAHSMIKSLRVPIEEVEIEMRNSTEIRLATSGFFDIYVALRSPENDGETTSLNDLPASVEVSKGDPENRYKIWSNQGMSFEQWIQHLLSIFKQEEHLYIIFRLGETRLAIPSFRNTFSKIKYLFVINHNYEDEPTDEDVLYAENVLRVFLPVVEKARLVRVPIRENFFVQHIGMANLKFLELESDQNVKFDDLLTLNVESLTIHRAYKISLRDLNRFFKLWMKGFFPRLNCFWIEMKMRTIPDWNVLMKGLKGKEVSDDGFKIFIVKNCHGVPAEIWPQYINNICSIGLLII</sequence>
<evidence type="ECO:0000259" key="1">
    <source>
        <dbReference type="PROSITE" id="PS50181"/>
    </source>
</evidence>
<organism evidence="2 3">
    <name type="scientific">Caenorhabditis nigoni</name>
    <dbReference type="NCBI Taxonomy" id="1611254"/>
    <lineage>
        <taxon>Eukaryota</taxon>
        <taxon>Metazoa</taxon>
        <taxon>Ecdysozoa</taxon>
        <taxon>Nematoda</taxon>
        <taxon>Chromadorea</taxon>
        <taxon>Rhabditida</taxon>
        <taxon>Rhabditina</taxon>
        <taxon>Rhabditomorpha</taxon>
        <taxon>Rhabditoidea</taxon>
        <taxon>Rhabditidae</taxon>
        <taxon>Peloderinae</taxon>
        <taxon>Caenorhabditis</taxon>
    </lineage>
</organism>
<dbReference type="Pfam" id="PF07735">
    <property type="entry name" value="FBA_2"/>
    <property type="match status" value="1"/>
</dbReference>
<dbReference type="Proteomes" id="UP000230233">
    <property type="component" value="Chromosome III"/>
</dbReference>
<comment type="caution">
    <text evidence="2">The sequence shown here is derived from an EMBL/GenBank/DDBJ whole genome shotgun (WGS) entry which is preliminary data.</text>
</comment>
<protein>
    <recommendedName>
        <fullName evidence="1">F-box domain-containing protein</fullName>
    </recommendedName>
</protein>
<dbReference type="SUPFAM" id="SSF81383">
    <property type="entry name" value="F-box domain"/>
    <property type="match status" value="1"/>
</dbReference>
<name>A0A2G5UJI5_9PELO</name>
<gene>
    <name evidence="2" type="primary">Cnig_chr_III.g11097</name>
    <name evidence="2" type="ORF">B9Z55_011097</name>
</gene>
<proteinExistence type="predicted"/>
<dbReference type="AlphaFoldDB" id="A0A2G5UJI5"/>